<keyword evidence="1" id="KW-0812">Transmembrane</keyword>
<feature type="transmembrane region" description="Helical" evidence="1">
    <location>
        <begin position="9"/>
        <end position="27"/>
    </location>
</feature>
<dbReference type="AlphaFoldDB" id="A0A417YEE6"/>
<evidence type="ECO:0000256" key="1">
    <source>
        <dbReference type="SAM" id="Phobius"/>
    </source>
</evidence>
<accession>A0A417YEE6</accession>
<dbReference type="Pfam" id="PF06028">
    <property type="entry name" value="DUF915"/>
    <property type="match status" value="1"/>
</dbReference>
<evidence type="ECO:0000313" key="2">
    <source>
        <dbReference type="EMBL" id="RHW31033.1"/>
    </source>
</evidence>
<comment type="caution">
    <text evidence="2">The sequence shown here is derived from an EMBL/GenBank/DDBJ whole genome shotgun (WGS) entry which is preliminary data.</text>
</comment>
<gene>
    <name evidence="2" type="ORF">D1B32_14775</name>
</gene>
<dbReference type="GO" id="GO:0016787">
    <property type="term" value="F:hydrolase activity"/>
    <property type="evidence" value="ECO:0007669"/>
    <property type="project" value="UniProtKB-KW"/>
</dbReference>
<name>A0A417YEE6_9BACI</name>
<proteinExistence type="predicted"/>
<keyword evidence="1" id="KW-1133">Transmembrane helix</keyword>
<reference evidence="2 3" key="1">
    <citation type="journal article" date="2007" name="Int. J. Syst. Evol. Microbiol.">
        <title>Oceanobacillus profundus sp. nov., isolated from a deep-sea sediment core.</title>
        <authorList>
            <person name="Kim Y.G."/>
            <person name="Choi D.H."/>
            <person name="Hyun S."/>
            <person name="Cho B.C."/>
        </authorList>
    </citation>
    <scope>NUCLEOTIDE SEQUENCE [LARGE SCALE GENOMIC DNA]</scope>
    <source>
        <strain evidence="2 3">DSM 18246</strain>
    </source>
</reference>
<evidence type="ECO:0000313" key="3">
    <source>
        <dbReference type="Proteomes" id="UP000285456"/>
    </source>
</evidence>
<dbReference type="Gene3D" id="3.40.50.1820">
    <property type="entry name" value="alpha/beta hydrolase"/>
    <property type="match status" value="1"/>
</dbReference>
<protein>
    <submittedName>
        <fullName evidence="2">Alpha/beta fold hydrolase</fullName>
    </submittedName>
</protein>
<dbReference type="RefSeq" id="WP_095311736.1">
    <property type="nucleotide sequence ID" value="NZ_JAMAWL010000008.1"/>
</dbReference>
<dbReference type="InterPro" id="IPR010315">
    <property type="entry name" value="DUF915_hydro-like"/>
</dbReference>
<keyword evidence="2" id="KW-0378">Hydrolase</keyword>
<keyword evidence="3" id="KW-1185">Reference proteome</keyword>
<dbReference type="OrthoDB" id="503948at2"/>
<dbReference type="EMBL" id="QWEH01000010">
    <property type="protein sequence ID" value="RHW31033.1"/>
    <property type="molecule type" value="Genomic_DNA"/>
</dbReference>
<sequence length="272" mass="30752">MYFIKKHKVKITMVLVLIVGYITYISMPNKAKSEHYTGDPTVFIHGYKGTKNSFGYMLDRFEHEYGWGNKGFIYYVTKEGRIRDYNLNKGRYAPTFIQIILEDNRASFADSAEWISAVLLQMKEKYKVDSVNIVGHSMGGILALKYTMEYAGNGYPEVNKLVSIGSPFDGIYSEAYFQIHKDAAAEDLKPDSLAFQLLRESSFPEGVQALNIGSTGDAVALPESVQALRMTVPSDQLQEIIIEDHTLGHSALHESIEVDKMIYSFLWQDEGQ</sequence>
<organism evidence="2 3">
    <name type="scientific">Oceanobacillus profundus</name>
    <dbReference type="NCBI Taxonomy" id="372463"/>
    <lineage>
        <taxon>Bacteria</taxon>
        <taxon>Bacillati</taxon>
        <taxon>Bacillota</taxon>
        <taxon>Bacilli</taxon>
        <taxon>Bacillales</taxon>
        <taxon>Bacillaceae</taxon>
        <taxon>Oceanobacillus</taxon>
    </lineage>
</organism>
<dbReference type="Proteomes" id="UP000285456">
    <property type="component" value="Unassembled WGS sequence"/>
</dbReference>
<keyword evidence="1" id="KW-0472">Membrane</keyword>
<dbReference type="InterPro" id="IPR029058">
    <property type="entry name" value="AB_hydrolase_fold"/>
</dbReference>
<dbReference type="SUPFAM" id="SSF53474">
    <property type="entry name" value="alpha/beta-Hydrolases"/>
    <property type="match status" value="1"/>
</dbReference>